<dbReference type="GO" id="GO:0004222">
    <property type="term" value="F:metalloendopeptidase activity"/>
    <property type="evidence" value="ECO:0007669"/>
    <property type="project" value="InterPro"/>
</dbReference>
<dbReference type="GO" id="GO:0004521">
    <property type="term" value="F:RNA endonuclease activity"/>
    <property type="evidence" value="ECO:0007669"/>
    <property type="project" value="UniProtKB-UniRule"/>
</dbReference>
<dbReference type="GO" id="GO:0006364">
    <property type="term" value="P:rRNA processing"/>
    <property type="evidence" value="ECO:0007669"/>
    <property type="project" value="UniProtKB-UniRule"/>
</dbReference>
<evidence type="ECO:0000256" key="2">
    <source>
        <dbReference type="ARBA" id="ARBA00022722"/>
    </source>
</evidence>
<comment type="caution">
    <text evidence="8">The sequence shown here is derived from an EMBL/GenBank/DDBJ whole genome shotgun (WGS) entry which is preliminary data.</text>
</comment>
<accession>A0A2M7V3H9</accession>
<evidence type="ECO:0000256" key="4">
    <source>
        <dbReference type="ARBA" id="ARBA00022759"/>
    </source>
</evidence>
<comment type="function">
    <text evidence="7">Single strand-specific metallo-endoribonuclease involved in late-stage 70S ribosome quality control and in maturation of the 3' terminus of the 16S rRNA.</text>
</comment>
<keyword evidence="2 7" id="KW-0540">Nuclease</keyword>
<keyword evidence="5 7" id="KW-0378">Hydrolase</keyword>
<feature type="binding site" evidence="7">
    <location>
        <position position="115"/>
    </location>
    <ligand>
        <name>Zn(2+)</name>
        <dbReference type="ChEBI" id="CHEBI:29105"/>
        <note>catalytic</note>
    </ligand>
</feature>
<dbReference type="GO" id="GO:0008270">
    <property type="term" value="F:zinc ion binding"/>
    <property type="evidence" value="ECO:0007669"/>
    <property type="project" value="UniProtKB-UniRule"/>
</dbReference>
<dbReference type="Proteomes" id="UP000230078">
    <property type="component" value="Unassembled WGS sequence"/>
</dbReference>
<feature type="binding site" evidence="7">
    <location>
        <position position="121"/>
    </location>
    <ligand>
        <name>Zn(2+)</name>
        <dbReference type="ChEBI" id="CHEBI:29105"/>
        <note>catalytic</note>
    </ligand>
</feature>
<comment type="cofactor">
    <cofactor evidence="7">
        <name>Zn(2+)</name>
        <dbReference type="ChEBI" id="CHEBI:29105"/>
    </cofactor>
    <text evidence="7">Binds 1 zinc ion.</text>
</comment>
<dbReference type="Gene3D" id="3.40.390.30">
    <property type="entry name" value="Metalloproteases ('zincins'), catalytic domain"/>
    <property type="match status" value="1"/>
</dbReference>
<keyword evidence="7" id="KW-0690">Ribosome biogenesis</keyword>
<protein>
    <recommendedName>
        <fullName evidence="7">Endoribonuclease YbeY</fullName>
        <ecNumber evidence="7">3.1.-.-</ecNumber>
    </recommendedName>
</protein>
<evidence type="ECO:0000313" key="8">
    <source>
        <dbReference type="EMBL" id="PIZ93043.1"/>
    </source>
</evidence>
<organism evidence="8 9">
    <name type="scientific">Candidatus Magasanikbacteria bacterium CG_4_10_14_0_2_um_filter_41_31</name>
    <dbReference type="NCBI Taxonomy" id="1974639"/>
    <lineage>
        <taxon>Bacteria</taxon>
        <taxon>Candidatus Magasanikiibacteriota</taxon>
    </lineage>
</organism>
<dbReference type="InterPro" id="IPR023091">
    <property type="entry name" value="MetalPrtase_cat_dom_sf_prd"/>
</dbReference>
<keyword evidence="6 7" id="KW-0862">Zinc</keyword>
<keyword evidence="4 7" id="KW-0255">Endonuclease</keyword>
<dbReference type="Pfam" id="PF02130">
    <property type="entry name" value="YbeY"/>
    <property type="match status" value="1"/>
</dbReference>
<sequence>MPCNVYQTIKHIGVSKQKILAVVQDTLLHVGKKNNEVSVHCIGKQKIQTLNRVFRGIDRPTDVLSFPTEALFDTEDQTDSGDLFLCPEYITKQAKRFGTSYKEEFFRMLIHGVLHLEGYDHEKKSDAKKMFTVQEQLLVTALKKK</sequence>
<keyword evidence="3 7" id="KW-0479">Metal-binding</keyword>
<dbReference type="PANTHER" id="PTHR46986">
    <property type="entry name" value="ENDORIBONUCLEASE YBEY, CHLOROPLASTIC"/>
    <property type="match status" value="1"/>
</dbReference>
<dbReference type="GO" id="GO:0005737">
    <property type="term" value="C:cytoplasm"/>
    <property type="evidence" value="ECO:0007669"/>
    <property type="project" value="UniProtKB-SubCell"/>
</dbReference>
<name>A0A2M7V3H9_9BACT</name>
<comment type="similarity">
    <text evidence="1 7">Belongs to the endoribonuclease YbeY family.</text>
</comment>
<keyword evidence="7" id="KW-0698">rRNA processing</keyword>
<dbReference type="PANTHER" id="PTHR46986:SF1">
    <property type="entry name" value="ENDORIBONUCLEASE YBEY, CHLOROPLASTIC"/>
    <property type="match status" value="1"/>
</dbReference>
<evidence type="ECO:0000256" key="3">
    <source>
        <dbReference type="ARBA" id="ARBA00022723"/>
    </source>
</evidence>
<evidence type="ECO:0000256" key="5">
    <source>
        <dbReference type="ARBA" id="ARBA00022801"/>
    </source>
</evidence>
<dbReference type="InterPro" id="IPR002036">
    <property type="entry name" value="YbeY"/>
</dbReference>
<evidence type="ECO:0000313" key="9">
    <source>
        <dbReference type="Proteomes" id="UP000230078"/>
    </source>
</evidence>
<evidence type="ECO:0000256" key="7">
    <source>
        <dbReference type="HAMAP-Rule" id="MF_00009"/>
    </source>
</evidence>
<proteinExistence type="inferred from homology"/>
<evidence type="ECO:0000256" key="6">
    <source>
        <dbReference type="ARBA" id="ARBA00022833"/>
    </source>
</evidence>
<dbReference type="EC" id="3.1.-.-" evidence="7"/>
<reference evidence="9" key="1">
    <citation type="submission" date="2017-09" db="EMBL/GenBank/DDBJ databases">
        <title>Depth-based differentiation of microbial function through sediment-hosted aquifers and enrichment of novel symbionts in the deep terrestrial subsurface.</title>
        <authorList>
            <person name="Probst A.J."/>
            <person name="Ladd B."/>
            <person name="Jarett J.K."/>
            <person name="Geller-Mcgrath D.E."/>
            <person name="Sieber C.M.K."/>
            <person name="Emerson J.B."/>
            <person name="Anantharaman K."/>
            <person name="Thomas B.C."/>
            <person name="Malmstrom R."/>
            <person name="Stieglmeier M."/>
            <person name="Klingl A."/>
            <person name="Woyke T."/>
            <person name="Ryan C.M."/>
            <person name="Banfield J.F."/>
        </authorList>
    </citation>
    <scope>NUCLEOTIDE SEQUENCE [LARGE SCALE GENOMIC DNA]</scope>
</reference>
<dbReference type="AlphaFoldDB" id="A0A2M7V3H9"/>
<gene>
    <name evidence="7 8" type="primary">ybeY</name>
    <name evidence="8" type="ORF">COX83_02825</name>
</gene>
<dbReference type="EMBL" id="PFPI01000036">
    <property type="protein sequence ID" value="PIZ93043.1"/>
    <property type="molecule type" value="Genomic_DNA"/>
</dbReference>
<dbReference type="HAMAP" id="MF_00009">
    <property type="entry name" value="Endoribonucl_YbeY"/>
    <property type="match status" value="1"/>
</dbReference>
<feature type="binding site" evidence="7">
    <location>
        <position position="111"/>
    </location>
    <ligand>
        <name>Zn(2+)</name>
        <dbReference type="ChEBI" id="CHEBI:29105"/>
        <note>catalytic</note>
    </ligand>
</feature>
<evidence type="ECO:0000256" key="1">
    <source>
        <dbReference type="ARBA" id="ARBA00010875"/>
    </source>
</evidence>
<dbReference type="SUPFAM" id="SSF55486">
    <property type="entry name" value="Metalloproteases ('zincins'), catalytic domain"/>
    <property type="match status" value="1"/>
</dbReference>
<dbReference type="NCBIfam" id="TIGR00043">
    <property type="entry name" value="rRNA maturation RNase YbeY"/>
    <property type="match status" value="1"/>
</dbReference>
<comment type="subcellular location">
    <subcellularLocation>
        <location evidence="7">Cytoplasm</location>
    </subcellularLocation>
</comment>
<keyword evidence="7" id="KW-0963">Cytoplasm</keyword>